<reference evidence="2" key="2">
    <citation type="submission" date="2022-01" db="EMBL/GenBank/DDBJ databases">
        <authorList>
            <person name="Yamashiro T."/>
            <person name="Shiraishi A."/>
            <person name="Satake H."/>
            <person name="Nakayama K."/>
        </authorList>
    </citation>
    <scope>NUCLEOTIDE SEQUENCE</scope>
</reference>
<dbReference type="Proteomes" id="UP001151760">
    <property type="component" value="Unassembled WGS sequence"/>
</dbReference>
<reference evidence="2" key="1">
    <citation type="journal article" date="2022" name="Int. J. Mol. Sci.">
        <title>Draft Genome of Tanacetum Coccineum: Genomic Comparison of Closely Related Tanacetum-Family Plants.</title>
        <authorList>
            <person name="Yamashiro T."/>
            <person name="Shiraishi A."/>
            <person name="Nakayama K."/>
            <person name="Satake H."/>
        </authorList>
    </citation>
    <scope>NUCLEOTIDE SEQUENCE</scope>
</reference>
<gene>
    <name evidence="2" type="ORF">Tco_1030763</name>
</gene>
<dbReference type="EMBL" id="BQNB010018171">
    <property type="protein sequence ID" value="GJT71477.1"/>
    <property type="molecule type" value="Genomic_DNA"/>
</dbReference>
<evidence type="ECO:0000313" key="2">
    <source>
        <dbReference type="EMBL" id="GJT71477.1"/>
    </source>
</evidence>
<comment type="caution">
    <text evidence="2">The sequence shown here is derived from an EMBL/GenBank/DDBJ whole genome shotgun (WGS) entry which is preliminary data.</text>
</comment>
<sequence length="309" mass="34998">MNVKESLNVTFDERPPLTKLSPLVDDDVGEEEAIQNYTKVVNNNNENDESIEADEVVNIKESKNHPLDQLFQKKFTKFQEKNRKKSVKYSTYVNLTSSSEEHPNEKTPSPPPRKKSLSPPQASSKSISSKSTHYTSSLSPSESPTPTHVAPPPKLLFVIPLKLEPQELPPLTSTMYSWPTGPSNLSPPPRVSRPPPGFPHPPLGFEPLPSTQPLFININNNTPHLHNNTPSLENIHHPVPNLRNQDFPNPPNILDFVHPNDMPHLHNMFCQCCSTTRHEIQMLRNRVNYMFSYIRHHLGSSSNPAYFPH</sequence>
<feature type="region of interest" description="Disordered" evidence="1">
    <location>
        <begin position="1"/>
        <end position="23"/>
    </location>
</feature>
<evidence type="ECO:0000313" key="3">
    <source>
        <dbReference type="Proteomes" id="UP001151760"/>
    </source>
</evidence>
<protein>
    <submittedName>
        <fullName evidence="2">Uncharacterized protein</fullName>
    </submittedName>
</protein>
<keyword evidence="3" id="KW-1185">Reference proteome</keyword>
<name>A0ABQ5G748_9ASTR</name>
<organism evidence="2 3">
    <name type="scientific">Tanacetum coccineum</name>
    <dbReference type="NCBI Taxonomy" id="301880"/>
    <lineage>
        <taxon>Eukaryota</taxon>
        <taxon>Viridiplantae</taxon>
        <taxon>Streptophyta</taxon>
        <taxon>Embryophyta</taxon>
        <taxon>Tracheophyta</taxon>
        <taxon>Spermatophyta</taxon>
        <taxon>Magnoliopsida</taxon>
        <taxon>eudicotyledons</taxon>
        <taxon>Gunneridae</taxon>
        <taxon>Pentapetalae</taxon>
        <taxon>asterids</taxon>
        <taxon>campanulids</taxon>
        <taxon>Asterales</taxon>
        <taxon>Asteraceae</taxon>
        <taxon>Asteroideae</taxon>
        <taxon>Anthemideae</taxon>
        <taxon>Anthemidinae</taxon>
        <taxon>Tanacetum</taxon>
    </lineage>
</organism>
<proteinExistence type="predicted"/>
<feature type="compositionally biased region" description="Low complexity" evidence="1">
    <location>
        <begin position="117"/>
        <end position="147"/>
    </location>
</feature>
<accession>A0ABQ5G748</accession>
<evidence type="ECO:0000256" key="1">
    <source>
        <dbReference type="SAM" id="MobiDB-lite"/>
    </source>
</evidence>
<feature type="region of interest" description="Disordered" evidence="1">
    <location>
        <begin position="94"/>
        <end position="149"/>
    </location>
</feature>